<dbReference type="GO" id="GO:0043488">
    <property type="term" value="P:regulation of mRNA stability"/>
    <property type="evidence" value="ECO:0007669"/>
    <property type="project" value="TreeGrafter"/>
</dbReference>
<organism evidence="3">
    <name type="scientific">Alexandrium monilatum</name>
    <dbReference type="NCBI Taxonomy" id="311494"/>
    <lineage>
        <taxon>Eukaryota</taxon>
        <taxon>Sar</taxon>
        <taxon>Alveolata</taxon>
        <taxon>Dinophyceae</taxon>
        <taxon>Gonyaulacales</taxon>
        <taxon>Pyrocystaceae</taxon>
        <taxon>Alexandrium</taxon>
    </lineage>
</organism>
<dbReference type="Pfam" id="PF00313">
    <property type="entry name" value="CSD"/>
    <property type="match status" value="2"/>
</dbReference>
<dbReference type="AlphaFoldDB" id="A0A7S4VT21"/>
<dbReference type="InterPro" id="IPR011129">
    <property type="entry name" value="CSD"/>
</dbReference>
<keyword evidence="1" id="KW-0597">Phosphoprotein</keyword>
<dbReference type="PROSITE" id="PS00352">
    <property type="entry name" value="CSD_1"/>
    <property type="match status" value="1"/>
</dbReference>
<gene>
    <name evidence="3" type="ORF">AMON00008_LOCUS61698</name>
</gene>
<dbReference type="SUPFAM" id="SSF50249">
    <property type="entry name" value="Nucleic acid-binding proteins"/>
    <property type="match status" value="2"/>
</dbReference>
<reference evidence="3" key="1">
    <citation type="submission" date="2021-01" db="EMBL/GenBank/DDBJ databases">
        <authorList>
            <person name="Corre E."/>
            <person name="Pelletier E."/>
            <person name="Niang G."/>
            <person name="Scheremetjew M."/>
            <person name="Finn R."/>
            <person name="Kale V."/>
            <person name="Holt S."/>
            <person name="Cochrane G."/>
            <person name="Meng A."/>
            <person name="Brown T."/>
            <person name="Cohen L."/>
        </authorList>
    </citation>
    <scope>NUCLEOTIDE SEQUENCE</scope>
    <source>
        <strain evidence="3">CCMP3105</strain>
    </source>
</reference>
<proteinExistence type="predicted"/>
<sequence>MTPGLTGYAAMAGAAAPPEGTGWTAVGGPAAAGQAPQAGAFAGGPAMGGGVAAMGGAAFAQPGGSMKSGTVKLWNEEKGFGFIAPGTGGDDIFVHRSTLEDGLSLAQGSTVRYEAQWNPQRNKFAVTRCTGAQAGKGGAAGGKGGAPFAGGAGFASPPPVADGSMQQGTVKVWYDDKGFGFLVPDSGGEDVFVHRNAISDGQALVQGSTVSFRIAWNEQKGKYLATECTGAVGEVKGGKGKVKGYGKAGGPDMSGARPMPYGAGAAMTGPAPAAGEYNMQQAFPPQPAAQNLQWGGQPGLAA</sequence>
<dbReference type="Gene3D" id="2.40.50.140">
    <property type="entry name" value="Nucleic acid-binding proteins"/>
    <property type="match status" value="2"/>
</dbReference>
<evidence type="ECO:0000313" key="3">
    <source>
        <dbReference type="EMBL" id="CAE4664010.1"/>
    </source>
</evidence>
<dbReference type="SMART" id="SM00357">
    <property type="entry name" value="CSP"/>
    <property type="match status" value="2"/>
</dbReference>
<feature type="domain" description="CSD" evidence="2">
    <location>
        <begin position="165"/>
        <end position="230"/>
    </location>
</feature>
<dbReference type="EMBL" id="HBNR01086114">
    <property type="protein sequence ID" value="CAE4664010.1"/>
    <property type="molecule type" value="Transcribed_RNA"/>
</dbReference>
<dbReference type="PANTHER" id="PTHR12962:SF1">
    <property type="entry name" value="COLD SHOCK DOMAIN-CONTAINING PROTEIN CG9705"/>
    <property type="match status" value="1"/>
</dbReference>
<accession>A0A7S4VT21</accession>
<dbReference type="InterPro" id="IPR012340">
    <property type="entry name" value="NA-bd_OB-fold"/>
</dbReference>
<evidence type="ECO:0000256" key="1">
    <source>
        <dbReference type="ARBA" id="ARBA00022553"/>
    </source>
</evidence>
<dbReference type="GO" id="GO:0005737">
    <property type="term" value="C:cytoplasm"/>
    <property type="evidence" value="ECO:0007669"/>
    <property type="project" value="TreeGrafter"/>
</dbReference>
<evidence type="ECO:0000259" key="2">
    <source>
        <dbReference type="PROSITE" id="PS51857"/>
    </source>
</evidence>
<dbReference type="PROSITE" id="PS51857">
    <property type="entry name" value="CSD_2"/>
    <property type="match status" value="2"/>
</dbReference>
<dbReference type="CDD" id="cd04458">
    <property type="entry name" value="CSP_CDS"/>
    <property type="match status" value="2"/>
</dbReference>
<name>A0A7S4VT21_9DINO</name>
<dbReference type="PANTHER" id="PTHR12962">
    <property type="entry name" value="CALCIUM-REGULATED HEAT STABLE PROTEIN CRHSP-24-RELATED"/>
    <property type="match status" value="1"/>
</dbReference>
<protein>
    <recommendedName>
        <fullName evidence="2">CSD domain-containing protein</fullName>
    </recommendedName>
</protein>
<dbReference type="InterPro" id="IPR002059">
    <property type="entry name" value="CSP_DNA-bd"/>
</dbReference>
<feature type="domain" description="CSD" evidence="2">
    <location>
        <begin position="66"/>
        <end position="131"/>
    </location>
</feature>
<dbReference type="InterPro" id="IPR019844">
    <property type="entry name" value="CSD_CS"/>
</dbReference>
<dbReference type="GO" id="GO:0003730">
    <property type="term" value="F:mRNA 3'-UTR binding"/>
    <property type="evidence" value="ECO:0007669"/>
    <property type="project" value="TreeGrafter"/>
</dbReference>
<dbReference type="InterPro" id="IPR052069">
    <property type="entry name" value="Ca-reg_mRNA-binding_domain"/>
</dbReference>